<protein>
    <submittedName>
        <fullName evidence="1">Uncharacterized protein</fullName>
    </submittedName>
</protein>
<gene>
    <name evidence="1" type="ORF">O9G_002873</name>
</gene>
<accession>A0A075AWK9</accession>
<proteinExistence type="predicted"/>
<organism evidence="1 2">
    <name type="scientific">Rozella allomycis (strain CSF55)</name>
    <dbReference type="NCBI Taxonomy" id="988480"/>
    <lineage>
        <taxon>Eukaryota</taxon>
        <taxon>Fungi</taxon>
        <taxon>Fungi incertae sedis</taxon>
        <taxon>Cryptomycota</taxon>
        <taxon>Cryptomycota incertae sedis</taxon>
        <taxon>Rozella</taxon>
    </lineage>
</organism>
<reference evidence="1 2" key="1">
    <citation type="journal article" date="2013" name="Curr. Biol.">
        <title>Shared signatures of parasitism and phylogenomics unite Cryptomycota and microsporidia.</title>
        <authorList>
            <person name="James T.Y."/>
            <person name="Pelin A."/>
            <person name="Bonen L."/>
            <person name="Ahrendt S."/>
            <person name="Sain D."/>
            <person name="Corradi N."/>
            <person name="Stajich J.E."/>
        </authorList>
    </citation>
    <scope>NUCLEOTIDE SEQUENCE [LARGE SCALE GENOMIC DNA]</scope>
    <source>
        <strain evidence="1 2">CSF55</strain>
    </source>
</reference>
<evidence type="ECO:0000313" key="1">
    <source>
        <dbReference type="EMBL" id="EPZ33072.1"/>
    </source>
</evidence>
<evidence type="ECO:0000313" key="2">
    <source>
        <dbReference type="Proteomes" id="UP000030755"/>
    </source>
</evidence>
<dbReference type="AlphaFoldDB" id="A0A075AWK9"/>
<dbReference type="EMBL" id="KE561079">
    <property type="protein sequence ID" value="EPZ33072.1"/>
    <property type="molecule type" value="Genomic_DNA"/>
</dbReference>
<sequence>MIDGKSFLTQEGFSFFTVDNTLSVGFEGDEYGDCGLDGGFVDITIFERFVREILDFPLYIF</sequence>
<dbReference type="HOGENOM" id="CLU_2923980_0_0_1"/>
<keyword evidence="2" id="KW-1185">Reference proteome</keyword>
<name>A0A075AWK9_ROZAC</name>
<dbReference type="Proteomes" id="UP000030755">
    <property type="component" value="Unassembled WGS sequence"/>
</dbReference>